<dbReference type="Pfam" id="PF13456">
    <property type="entry name" value="RVT_3"/>
    <property type="match status" value="1"/>
</dbReference>
<gene>
    <name evidence="2" type="ORF">Dsin_031831</name>
</gene>
<reference evidence="2" key="1">
    <citation type="journal article" date="2023" name="Plant J.">
        <title>Genome sequences and population genomics provide insights into the demographic history, inbreeding, and mutation load of two 'living fossil' tree species of Dipteronia.</title>
        <authorList>
            <person name="Feng Y."/>
            <person name="Comes H.P."/>
            <person name="Chen J."/>
            <person name="Zhu S."/>
            <person name="Lu R."/>
            <person name="Zhang X."/>
            <person name="Li P."/>
            <person name="Qiu J."/>
            <person name="Olsen K.M."/>
            <person name="Qiu Y."/>
        </authorList>
    </citation>
    <scope>NUCLEOTIDE SEQUENCE</scope>
    <source>
        <strain evidence="2">NBL</strain>
    </source>
</reference>
<dbReference type="GO" id="GO:0003676">
    <property type="term" value="F:nucleic acid binding"/>
    <property type="evidence" value="ECO:0007669"/>
    <property type="project" value="InterPro"/>
</dbReference>
<dbReference type="EMBL" id="JANJYJ010000010">
    <property type="protein sequence ID" value="KAK3184545.1"/>
    <property type="molecule type" value="Genomic_DNA"/>
</dbReference>
<dbReference type="AlphaFoldDB" id="A0AAD9ZN68"/>
<protein>
    <recommendedName>
        <fullName evidence="1">RNase H type-1 domain-containing protein</fullName>
    </recommendedName>
</protein>
<feature type="domain" description="RNase H type-1" evidence="1">
    <location>
        <begin position="440"/>
        <end position="541"/>
    </location>
</feature>
<dbReference type="PANTHER" id="PTHR47723">
    <property type="entry name" value="OS05G0353850 PROTEIN"/>
    <property type="match status" value="1"/>
</dbReference>
<dbReference type="CDD" id="cd06222">
    <property type="entry name" value="RNase_H_like"/>
    <property type="match status" value="1"/>
</dbReference>
<organism evidence="2 3">
    <name type="scientific">Dipteronia sinensis</name>
    <dbReference type="NCBI Taxonomy" id="43782"/>
    <lineage>
        <taxon>Eukaryota</taxon>
        <taxon>Viridiplantae</taxon>
        <taxon>Streptophyta</taxon>
        <taxon>Embryophyta</taxon>
        <taxon>Tracheophyta</taxon>
        <taxon>Spermatophyta</taxon>
        <taxon>Magnoliopsida</taxon>
        <taxon>eudicotyledons</taxon>
        <taxon>Gunneridae</taxon>
        <taxon>Pentapetalae</taxon>
        <taxon>rosids</taxon>
        <taxon>malvids</taxon>
        <taxon>Sapindales</taxon>
        <taxon>Sapindaceae</taxon>
        <taxon>Hippocastanoideae</taxon>
        <taxon>Acereae</taxon>
        <taxon>Dipteronia</taxon>
    </lineage>
</organism>
<evidence type="ECO:0000313" key="3">
    <source>
        <dbReference type="Proteomes" id="UP001281410"/>
    </source>
</evidence>
<dbReference type="GO" id="GO:0004523">
    <property type="term" value="F:RNA-DNA hybrid ribonuclease activity"/>
    <property type="evidence" value="ECO:0007669"/>
    <property type="project" value="InterPro"/>
</dbReference>
<accession>A0AAD9ZN68</accession>
<name>A0AAD9ZN68_9ROSI</name>
<evidence type="ECO:0000313" key="2">
    <source>
        <dbReference type="EMBL" id="KAK3184545.1"/>
    </source>
</evidence>
<dbReference type="Proteomes" id="UP001281410">
    <property type="component" value="Unassembled WGS sequence"/>
</dbReference>
<dbReference type="InterPro" id="IPR036397">
    <property type="entry name" value="RNaseH_sf"/>
</dbReference>
<dbReference type="InterPro" id="IPR002156">
    <property type="entry name" value="RNaseH_domain"/>
</dbReference>
<dbReference type="PANTHER" id="PTHR47723:SF21">
    <property type="entry name" value="POLYNUCLEOTIDYL TRANSFERASE, RIBONUCLEASE H-LIKE SUPERFAMILY PROTEIN"/>
    <property type="match status" value="1"/>
</dbReference>
<proteinExistence type="predicted"/>
<sequence length="570" mass="61874">MCDALTLKEKSGPVCTLDGVLQELGSRHLGLCLVGKIISPNADRRHILAGGPWSFDSSIIAFEEPTGTGDITGMKFSKVEFWVQINNLPLLCMSREMGKFLGKLIGEVREVDLINARDAASMFLRVRVVIPIDCGLVGHVLSSYPAREGGSEPFIGPAMEGLMSSSHRMGKGFSSTVTHDVPPATPVIRMVKGSEMMGQIGAGDACMRASGTVHDHGDVIEVQVAGSLVGLIYNELELVLLASDGSLVDLLSAGHDILVRPEPLVSNSAVHNLLPAKIRLVPSDVLQDGPSGPSSVKAKAGVWKRAARLKPLDSSNDVSSPVVELGDKRACSDVERVFSEGEVFCPICFSIPESTTHALWGCKWVKSVRSFFHSPIFCDSFHFQDLMLALFRSLKTEELELLCVIFWRNWYWRNQAVHSPSRLRDEDVISWAISFLDDVRVANANCPTSSQGNGMSACLSPQAAEASPIVRGMRVAVEADRLSAVLESDAKWVVDAINDSSPYCADIGIIIRDIVSVMSEFAISVSFVSRKANKAAHDLARLTLLAESSFIWKEEFPPSINSVILEDSLP</sequence>
<dbReference type="InterPro" id="IPR053151">
    <property type="entry name" value="RNase_H-like"/>
</dbReference>
<evidence type="ECO:0000259" key="1">
    <source>
        <dbReference type="Pfam" id="PF13456"/>
    </source>
</evidence>
<dbReference type="Gene3D" id="3.30.420.10">
    <property type="entry name" value="Ribonuclease H-like superfamily/Ribonuclease H"/>
    <property type="match status" value="1"/>
</dbReference>
<keyword evidence="3" id="KW-1185">Reference proteome</keyword>
<dbReference type="InterPro" id="IPR044730">
    <property type="entry name" value="RNase_H-like_dom_plant"/>
</dbReference>
<comment type="caution">
    <text evidence="2">The sequence shown here is derived from an EMBL/GenBank/DDBJ whole genome shotgun (WGS) entry which is preliminary data.</text>
</comment>